<dbReference type="InterPro" id="IPR003838">
    <property type="entry name" value="ABC3_permease_C"/>
</dbReference>
<feature type="transmembrane region" description="Helical" evidence="6">
    <location>
        <begin position="257"/>
        <end position="282"/>
    </location>
</feature>
<dbReference type="Proteomes" id="UP000614216">
    <property type="component" value="Unassembled WGS sequence"/>
</dbReference>
<evidence type="ECO:0000256" key="6">
    <source>
        <dbReference type="SAM" id="Phobius"/>
    </source>
</evidence>
<feature type="transmembrane region" description="Helical" evidence="6">
    <location>
        <begin position="398"/>
        <end position="417"/>
    </location>
</feature>
<feature type="domain" description="ABC3 transporter permease C-terminal" evidence="7">
    <location>
        <begin position="652"/>
        <end position="764"/>
    </location>
</feature>
<organism evidence="9 10">
    <name type="scientific">Fulvivirga marina</name>
    <dbReference type="NCBI Taxonomy" id="2494733"/>
    <lineage>
        <taxon>Bacteria</taxon>
        <taxon>Pseudomonadati</taxon>
        <taxon>Bacteroidota</taxon>
        <taxon>Cytophagia</taxon>
        <taxon>Cytophagales</taxon>
        <taxon>Fulvivirgaceae</taxon>
        <taxon>Fulvivirga</taxon>
    </lineage>
</organism>
<dbReference type="AlphaFoldDB" id="A0A937FVL4"/>
<feature type="transmembrane region" description="Helical" evidence="6">
    <location>
        <begin position="348"/>
        <end position="370"/>
    </location>
</feature>
<dbReference type="Pfam" id="PF12704">
    <property type="entry name" value="MacB_PCD"/>
    <property type="match status" value="1"/>
</dbReference>
<dbReference type="PANTHER" id="PTHR30572">
    <property type="entry name" value="MEMBRANE COMPONENT OF TRANSPORTER-RELATED"/>
    <property type="match status" value="1"/>
</dbReference>
<evidence type="ECO:0000313" key="10">
    <source>
        <dbReference type="Proteomes" id="UP000614216"/>
    </source>
</evidence>
<proteinExistence type="predicted"/>
<evidence type="ECO:0000259" key="8">
    <source>
        <dbReference type="Pfam" id="PF12704"/>
    </source>
</evidence>
<feature type="transmembrane region" description="Helical" evidence="6">
    <location>
        <begin position="737"/>
        <end position="757"/>
    </location>
</feature>
<feature type="transmembrane region" description="Helical" evidence="6">
    <location>
        <begin position="651"/>
        <end position="672"/>
    </location>
</feature>
<evidence type="ECO:0000256" key="4">
    <source>
        <dbReference type="ARBA" id="ARBA00022989"/>
    </source>
</evidence>
<keyword evidence="4 6" id="KW-1133">Transmembrane helix</keyword>
<dbReference type="PANTHER" id="PTHR30572:SF18">
    <property type="entry name" value="ABC-TYPE MACROLIDE FAMILY EXPORT SYSTEM PERMEASE COMPONENT 2"/>
    <property type="match status" value="1"/>
</dbReference>
<feature type="domain" description="MacB-like periplasmic core" evidence="8">
    <location>
        <begin position="4"/>
        <end position="226"/>
    </location>
</feature>
<evidence type="ECO:0000256" key="5">
    <source>
        <dbReference type="ARBA" id="ARBA00023136"/>
    </source>
</evidence>
<gene>
    <name evidence="9" type="ORF">JMN32_05545</name>
</gene>
<dbReference type="EMBL" id="JAEUGD010000018">
    <property type="protein sequence ID" value="MBL6445762.1"/>
    <property type="molecule type" value="Genomic_DNA"/>
</dbReference>
<feature type="transmembrane region" description="Helical" evidence="6">
    <location>
        <begin position="303"/>
        <end position="328"/>
    </location>
</feature>
<feature type="transmembrane region" description="Helical" evidence="6">
    <location>
        <begin position="692"/>
        <end position="717"/>
    </location>
</feature>
<evidence type="ECO:0000313" key="9">
    <source>
        <dbReference type="EMBL" id="MBL6445762.1"/>
    </source>
</evidence>
<keyword evidence="2" id="KW-1003">Cell membrane</keyword>
<dbReference type="Pfam" id="PF02687">
    <property type="entry name" value="FtsX"/>
    <property type="match status" value="2"/>
</dbReference>
<dbReference type="InterPro" id="IPR025857">
    <property type="entry name" value="MacB_PCD"/>
</dbReference>
<sequence length="771" mass="87398">MANLITICGLLIGMASVLLAGKYVGYSLTLDENYNNRDRIFHIDQTESNNGNISYDGSSSYRGVGITAMREIPEVENYTKFDWHVETLIYVDDDGGSSESFNQTGIFSVDSTFTKIFNLERVDGDLIGALERPNSIIITEDIARQYFGNTNALGKSIRARAPWGQEDIWTITCVVKDPPASSNLDFNILLRAAEETNDLWENPEHNQYILIGDSENYESVAAKISDVINRKQIFKGDNRSISITLKPLKPSLSKFEILLISIGVLIMILSWISFSNLSVVQFMRRQSEMFIRRSIGASNTQLLLQYLFETALVLLVAIGIAVLLLNGVYDYFSGLAANHLLPLASNKYHINTIFIAIFILGALLPSLYVLKTVFVSNNAATSQSHKYKSRSTLLKRRLLTGFQFAIAVFMMSFTYIMDVQIKYLYDLDKGIELNNKLIIKPPKDSWEGKGARAGSFRYELKQISWVENVSSSSTIPGQPYRQGENYSLVGSDDKVLMYVNNVNRKFLSTYSVKIIFGKDFQKSEKELNKNQVLINEASLKLLGLETAEAIGERLNDDDNNVYTIIGVFQDYHKTSPKEKIGPMIMKFNPVRGYFTVSYAAEQNPLSDKRVEELRAIWDKVYTDQPFEFISLDTYYKNQFNDESQLLRVMKLLTFIAVFLGCFSLVGLSLYEITDSKLEVGIRKTFGATSFQIIILFVKKYLILFLGVILMILPIAYYSIGRWLNDFHYRIDMNIAHILLPALILLFVSLLTIVIQIVKASNVNPVKVIREK</sequence>
<evidence type="ECO:0000256" key="3">
    <source>
        <dbReference type="ARBA" id="ARBA00022692"/>
    </source>
</evidence>
<evidence type="ECO:0000256" key="2">
    <source>
        <dbReference type="ARBA" id="ARBA00022475"/>
    </source>
</evidence>
<evidence type="ECO:0000259" key="7">
    <source>
        <dbReference type="Pfam" id="PF02687"/>
    </source>
</evidence>
<dbReference type="GO" id="GO:0022857">
    <property type="term" value="F:transmembrane transporter activity"/>
    <property type="evidence" value="ECO:0007669"/>
    <property type="project" value="TreeGrafter"/>
</dbReference>
<keyword evidence="10" id="KW-1185">Reference proteome</keyword>
<protein>
    <submittedName>
        <fullName evidence="9">ABC transporter permease</fullName>
    </submittedName>
</protein>
<keyword evidence="3 6" id="KW-0812">Transmembrane</keyword>
<accession>A0A937FVL4</accession>
<comment type="subcellular location">
    <subcellularLocation>
        <location evidence="1">Cell membrane</location>
        <topology evidence="1">Multi-pass membrane protein</topology>
    </subcellularLocation>
</comment>
<name>A0A937FVL4_9BACT</name>
<feature type="domain" description="ABC3 transporter permease C-terminal" evidence="7">
    <location>
        <begin position="261"/>
        <end position="364"/>
    </location>
</feature>
<evidence type="ECO:0000256" key="1">
    <source>
        <dbReference type="ARBA" id="ARBA00004651"/>
    </source>
</evidence>
<dbReference type="RefSeq" id="WP_317191763.1">
    <property type="nucleotide sequence ID" value="NZ_JAEUGD010000018.1"/>
</dbReference>
<dbReference type="InterPro" id="IPR050250">
    <property type="entry name" value="Macrolide_Exporter_MacB"/>
</dbReference>
<comment type="caution">
    <text evidence="9">The sequence shown here is derived from an EMBL/GenBank/DDBJ whole genome shotgun (WGS) entry which is preliminary data.</text>
</comment>
<dbReference type="GO" id="GO:0005886">
    <property type="term" value="C:plasma membrane"/>
    <property type="evidence" value="ECO:0007669"/>
    <property type="project" value="UniProtKB-SubCell"/>
</dbReference>
<keyword evidence="5 6" id="KW-0472">Membrane</keyword>
<reference evidence="9" key="1">
    <citation type="submission" date="2021-01" db="EMBL/GenBank/DDBJ databases">
        <title>Fulvivirga kasyanovii gen. nov., sp nov., a novel member of the phylum Bacteroidetes isolated from seawater in a mussel farm.</title>
        <authorList>
            <person name="Zhao L.-H."/>
            <person name="Wang Z.-J."/>
        </authorList>
    </citation>
    <scope>NUCLEOTIDE SEQUENCE</scope>
    <source>
        <strain evidence="9">29W222</strain>
    </source>
</reference>